<sequence>MNSAATSAAKAAKPAPAAYEVRESPVHGKGVFALRPIAAGERIIEYRGERITWDDATRRAAERGGPVNHTFYFSLADGNVIDGGRRGNDARWINHACEPNCEAYEDDGRVYIHALRDIDAGEELNYNYALIYDERHTPALKRLFACRCGTPACTGTMLAPKKRSRKAAGAPA</sequence>
<evidence type="ECO:0000256" key="3">
    <source>
        <dbReference type="ARBA" id="ARBA00022603"/>
    </source>
</evidence>
<dbReference type="InterPro" id="IPR001214">
    <property type="entry name" value="SET_dom"/>
</dbReference>
<evidence type="ECO:0000256" key="5">
    <source>
        <dbReference type="ARBA" id="ARBA00022691"/>
    </source>
</evidence>
<dbReference type="SMART" id="SM00317">
    <property type="entry name" value="SET"/>
    <property type="match status" value="1"/>
</dbReference>
<evidence type="ECO:0000313" key="8">
    <source>
        <dbReference type="Proteomes" id="UP000716322"/>
    </source>
</evidence>
<dbReference type="Pfam" id="PF00856">
    <property type="entry name" value="SET"/>
    <property type="match status" value="1"/>
</dbReference>
<keyword evidence="3" id="KW-0489">Methyltransferase</keyword>
<name>A0ABX0PE66_9BURK</name>
<dbReference type="InterPro" id="IPR050777">
    <property type="entry name" value="SET2_Histone-Lys_MeTrsfase"/>
</dbReference>
<keyword evidence="4" id="KW-0808">Transferase</keyword>
<comment type="subcellular location">
    <subcellularLocation>
        <location evidence="1">Chromosome</location>
    </subcellularLocation>
</comment>
<comment type="caution">
    <text evidence="7">The sequence shown here is derived from an EMBL/GenBank/DDBJ whole genome shotgun (WGS) entry which is preliminary data.</text>
</comment>
<protein>
    <submittedName>
        <fullName evidence="7">SET domain-containing protein</fullName>
    </submittedName>
</protein>
<accession>A0ABX0PE66</accession>
<gene>
    <name evidence="7" type="ORF">HAV22_16130</name>
</gene>
<dbReference type="InterPro" id="IPR046341">
    <property type="entry name" value="SET_dom_sf"/>
</dbReference>
<dbReference type="RefSeq" id="WP_166860264.1">
    <property type="nucleotide sequence ID" value="NZ_JAAQOM010000009.1"/>
</dbReference>
<keyword evidence="5" id="KW-0949">S-adenosyl-L-methionine</keyword>
<dbReference type="Gene3D" id="2.170.270.10">
    <property type="entry name" value="SET domain"/>
    <property type="match status" value="1"/>
</dbReference>
<dbReference type="PANTHER" id="PTHR22884">
    <property type="entry name" value="SET DOMAIN PROTEINS"/>
    <property type="match status" value="1"/>
</dbReference>
<evidence type="ECO:0000256" key="4">
    <source>
        <dbReference type="ARBA" id="ARBA00022679"/>
    </source>
</evidence>
<dbReference type="PROSITE" id="PS50280">
    <property type="entry name" value="SET"/>
    <property type="match status" value="1"/>
</dbReference>
<feature type="domain" description="SET" evidence="6">
    <location>
        <begin position="17"/>
        <end position="129"/>
    </location>
</feature>
<keyword evidence="2" id="KW-0158">Chromosome</keyword>
<evidence type="ECO:0000313" key="7">
    <source>
        <dbReference type="EMBL" id="NIA55166.1"/>
    </source>
</evidence>
<dbReference type="SUPFAM" id="SSF82199">
    <property type="entry name" value="SET domain"/>
    <property type="match status" value="1"/>
</dbReference>
<organism evidence="7 8">
    <name type="scientific">Telluria antibiotica</name>
    <dbReference type="NCBI Taxonomy" id="2717319"/>
    <lineage>
        <taxon>Bacteria</taxon>
        <taxon>Pseudomonadati</taxon>
        <taxon>Pseudomonadota</taxon>
        <taxon>Betaproteobacteria</taxon>
        <taxon>Burkholderiales</taxon>
        <taxon>Oxalobacteraceae</taxon>
        <taxon>Telluria group</taxon>
        <taxon>Telluria</taxon>
    </lineage>
</organism>
<proteinExistence type="predicted"/>
<dbReference type="Proteomes" id="UP000716322">
    <property type="component" value="Unassembled WGS sequence"/>
</dbReference>
<keyword evidence="8" id="KW-1185">Reference proteome</keyword>
<evidence type="ECO:0000256" key="2">
    <source>
        <dbReference type="ARBA" id="ARBA00022454"/>
    </source>
</evidence>
<dbReference type="EMBL" id="JAAQOM010000009">
    <property type="protein sequence ID" value="NIA55166.1"/>
    <property type="molecule type" value="Genomic_DNA"/>
</dbReference>
<reference evidence="7 8" key="1">
    <citation type="submission" date="2020-03" db="EMBL/GenBank/DDBJ databases">
        <title>Genome sequence of strain Massilia sp. TW-1.</title>
        <authorList>
            <person name="Chaudhary D.K."/>
        </authorList>
    </citation>
    <scope>NUCLEOTIDE SEQUENCE [LARGE SCALE GENOMIC DNA]</scope>
    <source>
        <strain evidence="7 8">TW-1</strain>
    </source>
</reference>
<evidence type="ECO:0000259" key="6">
    <source>
        <dbReference type="PROSITE" id="PS50280"/>
    </source>
</evidence>
<evidence type="ECO:0000256" key="1">
    <source>
        <dbReference type="ARBA" id="ARBA00004286"/>
    </source>
</evidence>